<evidence type="ECO:0000256" key="9">
    <source>
        <dbReference type="ARBA" id="ARBA00047905"/>
    </source>
</evidence>
<dbReference type="GO" id="GO:0006006">
    <property type="term" value="P:glucose metabolic process"/>
    <property type="evidence" value="ECO:0007669"/>
    <property type="project" value="TreeGrafter"/>
</dbReference>
<evidence type="ECO:0000313" key="12">
    <source>
        <dbReference type="EMBL" id="MDI6449202.1"/>
    </source>
</evidence>
<evidence type="ECO:0008006" key="14">
    <source>
        <dbReference type="Google" id="ProtNLM"/>
    </source>
</evidence>
<comment type="pathway">
    <text evidence="2">Carbohydrate metabolism.</text>
</comment>
<dbReference type="InterPro" id="IPR022672">
    <property type="entry name" value="Hexokinase_N"/>
</dbReference>
<evidence type="ECO:0000256" key="6">
    <source>
        <dbReference type="ARBA" id="ARBA00022777"/>
    </source>
</evidence>
<accession>A0AAW6TXT1</accession>
<dbReference type="PROSITE" id="PS51748">
    <property type="entry name" value="HEXOKINASE_2"/>
    <property type="match status" value="1"/>
</dbReference>
<evidence type="ECO:0000259" key="11">
    <source>
        <dbReference type="Pfam" id="PF03727"/>
    </source>
</evidence>
<keyword evidence="7" id="KW-0067">ATP-binding</keyword>
<dbReference type="InterPro" id="IPR022673">
    <property type="entry name" value="Hexokinase_C"/>
</dbReference>
<dbReference type="InterPro" id="IPR043129">
    <property type="entry name" value="ATPase_NBD"/>
</dbReference>
<feature type="domain" description="Hexokinase N-terminal" evidence="10">
    <location>
        <begin position="23"/>
        <end position="195"/>
    </location>
</feature>
<keyword evidence="4" id="KW-0808">Transferase</keyword>
<keyword evidence="6" id="KW-0418">Kinase</keyword>
<dbReference type="SUPFAM" id="SSF53067">
    <property type="entry name" value="Actin-like ATPase domain"/>
    <property type="match status" value="2"/>
</dbReference>
<comment type="catalytic activity">
    <reaction evidence="9">
        <text>D-fructose + ATP = D-fructose 6-phosphate + ADP + H(+)</text>
        <dbReference type="Rhea" id="RHEA:16125"/>
        <dbReference type="ChEBI" id="CHEBI:15378"/>
        <dbReference type="ChEBI" id="CHEBI:30616"/>
        <dbReference type="ChEBI" id="CHEBI:37721"/>
        <dbReference type="ChEBI" id="CHEBI:61527"/>
        <dbReference type="ChEBI" id="CHEBI:456216"/>
        <dbReference type="EC" id="2.7.1.1"/>
    </reaction>
    <physiologicalReaction direction="left-to-right" evidence="9">
        <dbReference type="Rhea" id="RHEA:16126"/>
    </physiologicalReaction>
</comment>
<dbReference type="GO" id="GO:0005524">
    <property type="term" value="F:ATP binding"/>
    <property type="evidence" value="ECO:0007669"/>
    <property type="project" value="UniProtKB-KW"/>
</dbReference>
<dbReference type="PRINTS" id="PR00475">
    <property type="entry name" value="HEXOKINASE"/>
</dbReference>
<comment type="similarity">
    <text evidence="3">Belongs to the hexokinase family.</text>
</comment>
<evidence type="ECO:0000256" key="1">
    <source>
        <dbReference type="ARBA" id="ARBA00004921"/>
    </source>
</evidence>
<dbReference type="RefSeq" id="WP_349244610.1">
    <property type="nucleotide sequence ID" value="NZ_JASCXX010000009.1"/>
</dbReference>
<dbReference type="GO" id="GO:0005536">
    <property type="term" value="F:D-glucose binding"/>
    <property type="evidence" value="ECO:0007669"/>
    <property type="project" value="InterPro"/>
</dbReference>
<organism evidence="12 13">
    <name type="scientific">Anaerobaca lacustris</name>
    <dbReference type="NCBI Taxonomy" id="3044600"/>
    <lineage>
        <taxon>Bacteria</taxon>
        <taxon>Pseudomonadati</taxon>
        <taxon>Planctomycetota</taxon>
        <taxon>Phycisphaerae</taxon>
        <taxon>Sedimentisphaerales</taxon>
        <taxon>Anaerobacaceae</taxon>
        <taxon>Anaerobaca</taxon>
    </lineage>
</organism>
<evidence type="ECO:0000256" key="8">
    <source>
        <dbReference type="ARBA" id="ARBA00023152"/>
    </source>
</evidence>
<evidence type="ECO:0000256" key="5">
    <source>
        <dbReference type="ARBA" id="ARBA00022741"/>
    </source>
</evidence>
<gene>
    <name evidence="12" type="ORF">QJ522_09120</name>
</gene>
<dbReference type="Gene3D" id="3.40.367.20">
    <property type="match status" value="1"/>
</dbReference>
<dbReference type="GO" id="GO:0008865">
    <property type="term" value="F:fructokinase activity"/>
    <property type="evidence" value="ECO:0007669"/>
    <property type="project" value="TreeGrafter"/>
</dbReference>
<dbReference type="PANTHER" id="PTHR19443">
    <property type="entry name" value="HEXOKINASE"/>
    <property type="match status" value="1"/>
</dbReference>
<dbReference type="CDD" id="cd24000">
    <property type="entry name" value="ASKHA_NBD_HK"/>
    <property type="match status" value="1"/>
</dbReference>
<proteinExistence type="inferred from homology"/>
<evidence type="ECO:0000256" key="7">
    <source>
        <dbReference type="ARBA" id="ARBA00022840"/>
    </source>
</evidence>
<comment type="caution">
    <text evidence="12">The sequence shown here is derived from an EMBL/GenBank/DDBJ whole genome shotgun (WGS) entry which is preliminary data.</text>
</comment>
<dbReference type="Proteomes" id="UP001431776">
    <property type="component" value="Unassembled WGS sequence"/>
</dbReference>
<keyword evidence="5" id="KW-0547">Nucleotide-binding</keyword>
<keyword evidence="8" id="KW-0324">Glycolysis</keyword>
<feature type="domain" description="Hexokinase C-terminal" evidence="11">
    <location>
        <begin position="208"/>
        <end position="433"/>
    </location>
</feature>
<dbReference type="GO" id="GO:0004340">
    <property type="term" value="F:glucokinase activity"/>
    <property type="evidence" value="ECO:0007669"/>
    <property type="project" value="TreeGrafter"/>
</dbReference>
<evidence type="ECO:0000313" key="13">
    <source>
        <dbReference type="Proteomes" id="UP001431776"/>
    </source>
</evidence>
<protein>
    <recommendedName>
        <fullName evidence="14">Hexokinase</fullName>
    </recommendedName>
</protein>
<dbReference type="InterPro" id="IPR001312">
    <property type="entry name" value="Hexokinase"/>
</dbReference>
<dbReference type="AlphaFoldDB" id="A0AAW6TXT1"/>
<evidence type="ECO:0000256" key="4">
    <source>
        <dbReference type="ARBA" id="ARBA00022679"/>
    </source>
</evidence>
<sequence>MDEIRGKIESFLKKHGMFHADISIEKTCDSFVDEMAKGLAGPESSLAMLPTYIETERELPRNKPVIVMDAGGTNFRVATVCFKDQGDPEIADFRVFPMPGIKKEVSREHFFGTMAGYVADIIDKSDCVGFCFSYPIEMSPNKDGRVLYFSKEIKAPEVVGKMIGEGLNAAIVESTSSDAKQMVLLNDTVATLLAGRGASDGRNYDSYIGFILGTGTNTAYVEHNANIAKAKGLDAARSQIVNVESGGFGKAPRGDVDEQFNAASANPGINTFEKMISGAYLGPLCFATIRQGAEEGLFGQAAAGKLLALREVTTKDVSEFLSRPESADNVLGKALAGAGPDVSAVYYLVDALIERAAKLTAANLSSAAIKCGKGQDPCRPVCIVAEGTTFYHLKGLRPKVEYYLKQYLVDRKNIYYEIVSVENATLIGAAIAGLTN</sequence>
<dbReference type="EMBL" id="JASCXX010000009">
    <property type="protein sequence ID" value="MDI6449202.1"/>
    <property type="molecule type" value="Genomic_DNA"/>
</dbReference>
<name>A0AAW6TXT1_9BACT</name>
<evidence type="ECO:0000259" key="10">
    <source>
        <dbReference type="Pfam" id="PF00349"/>
    </source>
</evidence>
<evidence type="ECO:0000256" key="2">
    <source>
        <dbReference type="ARBA" id="ARBA00005007"/>
    </source>
</evidence>
<dbReference type="GO" id="GO:0006096">
    <property type="term" value="P:glycolytic process"/>
    <property type="evidence" value="ECO:0007669"/>
    <property type="project" value="UniProtKB-KW"/>
</dbReference>
<keyword evidence="13" id="KW-1185">Reference proteome</keyword>
<comment type="pathway">
    <text evidence="1">Carbohydrate degradation.</text>
</comment>
<dbReference type="Pfam" id="PF03727">
    <property type="entry name" value="Hexokinase_2"/>
    <property type="match status" value="1"/>
</dbReference>
<evidence type="ECO:0000256" key="3">
    <source>
        <dbReference type="ARBA" id="ARBA00009225"/>
    </source>
</evidence>
<dbReference type="PANTHER" id="PTHR19443:SF16">
    <property type="entry name" value="HEXOKINASE TYPE 1-RELATED"/>
    <property type="match status" value="1"/>
</dbReference>
<dbReference type="GO" id="GO:0001678">
    <property type="term" value="P:intracellular glucose homeostasis"/>
    <property type="evidence" value="ECO:0007669"/>
    <property type="project" value="InterPro"/>
</dbReference>
<dbReference type="Gene3D" id="3.30.420.40">
    <property type="match status" value="1"/>
</dbReference>
<reference evidence="12" key="1">
    <citation type="submission" date="2023-05" db="EMBL/GenBank/DDBJ databases">
        <title>Anaerotaeda fermentans gen. nov., sp. nov., a novel anaerobic planctomycete of the new family within the order Sedimentisphaerales isolated from Taman Peninsula, Russia.</title>
        <authorList>
            <person name="Khomyakova M.A."/>
            <person name="Merkel A.Y."/>
            <person name="Slobodkin A.I."/>
        </authorList>
    </citation>
    <scope>NUCLEOTIDE SEQUENCE</scope>
    <source>
        <strain evidence="12">M17dextr</strain>
    </source>
</reference>
<dbReference type="Pfam" id="PF00349">
    <property type="entry name" value="Hexokinase_1"/>
    <property type="match status" value="1"/>
</dbReference>